<accession>A0A0C2J2X1</accession>
<dbReference type="Proteomes" id="UP000031668">
    <property type="component" value="Unassembled WGS sequence"/>
</dbReference>
<keyword evidence="1" id="KW-1133">Transmembrane helix</keyword>
<protein>
    <submittedName>
        <fullName evidence="2">Uncharacterized protein</fullName>
    </submittedName>
</protein>
<dbReference type="EMBL" id="JWZT01004669">
    <property type="protein sequence ID" value="KII63427.1"/>
    <property type="molecule type" value="Genomic_DNA"/>
</dbReference>
<keyword evidence="3" id="KW-1185">Reference proteome</keyword>
<reference evidence="2 3" key="1">
    <citation type="journal article" date="2014" name="Genome Biol. Evol.">
        <title>The genome of the myxosporean Thelohanellus kitauei shows adaptations to nutrient acquisition within its fish host.</title>
        <authorList>
            <person name="Yang Y."/>
            <person name="Xiong J."/>
            <person name="Zhou Z."/>
            <person name="Huo F."/>
            <person name="Miao W."/>
            <person name="Ran C."/>
            <person name="Liu Y."/>
            <person name="Zhang J."/>
            <person name="Feng J."/>
            <person name="Wang M."/>
            <person name="Wang M."/>
            <person name="Wang L."/>
            <person name="Yao B."/>
        </authorList>
    </citation>
    <scope>NUCLEOTIDE SEQUENCE [LARGE SCALE GENOMIC DNA]</scope>
    <source>
        <strain evidence="2">Wuqing</strain>
    </source>
</reference>
<evidence type="ECO:0000313" key="2">
    <source>
        <dbReference type="EMBL" id="KII63427.1"/>
    </source>
</evidence>
<feature type="transmembrane region" description="Helical" evidence="1">
    <location>
        <begin position="12"/>
        <end position="31"/>
    </location>
</feature>
<keyword evidence="1" id="KW-0812">Transmembrane</keyword>
<feature type="transmembrane region" description="Helical" evidence="1">
    <location>
        <begin position="80"/>
        <end position="104"/>
    </location>
</feature>
<comment type="caution">
    <text evidence="2">The sequence shown here is derived from an EMBL/GenBank/DDBJ whole genome shotgun (WGS) entry which is preliminary data.</text>
</comment>
<sequence length="188" mass="21379">MNAKISFRILSKFFKAIFHLLALGVVVLYGVSYEFNRCESEDHSKIYRFGLYSNCHEQKCLSLNTVKGLLFLYSDFSKGIVFLNFISLIIISSSITLHIASLYVNAFKKLAIIFEGLISKFMPLSRPYDAIYIFDNSLLLGEANLFCNANVNLEYLYSLSRGGISVLLRLCVFFYLGGDVDIFHIDTL</sequence>
<evidence type="ECO:0000313" key="3">
    <source>
        <dbReference type="Proteomes" id="UP000031668"/>
    </source>
</evidence>
<proteinExistence type="predicted"/>
<organism evidence="2 3">
    <name type="scientific">Thelohanellus kitauei</name>
    <name type="common">Myxosporean</name>
    <dbReference type="NCBI Taxonomy" id="669202"/>
    <lineage>
        <taxon>Eukaryota</taxon>
        <taxon>Metazoa</taxon>
        <taxon>Cnidaria</taxon>
        <taxon>Myxozoa</taxon>
        <taxon>Myxosporea</taxon>
        <taxon>Bivalvulida</taxon>
        <taxon>Platysporina</taxon>
        <taxon>Myxobolidae</taxon>
        <taxon>Thelohanellus</taxon>
    </lineage>
</organism>
<keyword evidence="1" id="KW-0472">Membrane</keyword>
<evidence type="ECO:0000256" key="1">
    <source>
        <dbReference type="SAM" id="Phobius"/>
    </source>
</evidence>
<name>A0A0C2J2X1_THEKT</name>
<dbReference type="AlphaFoldDB" id="A0A0C2J2X1"/>
<gene>
    <name evidence="2" type="ORF">RF11_02236</name>
</gene>